<dbReference type="Pfam" id="PF00440">
    <property type="entry name" value="TetR_N"/>
    <property type="match status" value="1"/>
</dbReference>
<proteinExistence type="predicted"/>
<organism evidence="4 5">
    <name type="scientific">Paenibacillus vulneris</name>
    <dbReference type="NCBI Taxonomy" id="1133364"/>
    <lineage>
        <taxon>Bacteria</taxon>
        <taxon>Bacillati</taxon>
        <taxon>Bacillota</taxon>
        <taxon>Bacilli</taxon>
        <taxon>Bacillales</taxon>
        <taxon>Paenibacillaceae</taxon>
        <taxon>Paenibacillus</taxon>
    </lineage>
</organism>
<dbReference type="InterPro" id="IPR001647">
    <property type="entry name" value="HTH_TetR"/>
</dbReference>
<protein>
    <submittedName>
        <fullName evidence="4">TetR/AcrR family transcriptional regulator</fullName>
    </submittedName>
</protein>
<gene>
    <name evidence="4" type="ORF">ACFQ4B_15200</name>
</gene>
<dbReference type="InterPro" id="IPR050109">
    <property type="entry name" value="HTH-type_TetR-like_transc_reg"/>
</dbReference>
<feature type="domain" description="HTH tetR-type" evidence="3">
    <location>
        <begin position="5"/>
        <end position="65"/>
    </location>
</feature>
<dbReference type="Gene3D" id="1.10.357.10">
    <property type="entry name" value="Tetracycline Repressor, domain 2"/>
    <property type="match status" value="1"/>
</dbReference>
<evidence type="ECO:0000313" key="4">
    <source>
        <dbReference type="EMBL" id="MFD1221466.1"/>
    </source>
</evidence>
<dbReference type="InterPro" id="IPR036271">
    <property type="entry name" value="Tet_transcr_reg_TetR-rel_C_sf"/>
</dbReference>
<evidence type="ECO:0000256" key="1">
    <source>
        <dbReference type="ARBA" id="ARBA00023125"/>
    </source>
</evidence>
<dbReference type="SUPFAM" id="SSF48498">
    <property type="entry name" value="Tetracyclin repressor-like, C-terminal domain"/>
    <property type="match status" value="1"/>
</dbReference>
<dbReference type="Pfam" id="PF16295">
    <property type="entry name" value="TetR_C_10"/>
    <property type="match status" value="1"/>
</dbReference>
<keyword evidence="5" id="KW-1185">Reference proteome</keyword>
<keyword evidence="1 2" id="KW-0238">DNA-binding</keyword>
<comment type="caution">
    <text evidence="4">The sequence shown here is derived from an EMBL/GenBank/DDBJ whole genome shotgun (WGS) entry which is preliminary data.</text>
</comment>
<feature type="DNA-binding region" description="H-T-H motif" evidence="2">
    <location>
        <begin position="28"/>
        <end position="47"/>
    </location>
</feature>
<name>A0ABW3UM99_9BACL</name>
<dbReference type="PROSITE" id="PS01081">
    <property type="entry name" value="HTH_TETR_1"/>
    <property type="match status" value="1"/>
</dbReference>
<dbReference type="InterPro" id="IPR009057">
    <property type="entry name" value="Homeodomain-like_sf"/>
</dbReference>
<dbReference type="SUPFAM" id="SSF46689">
    <property type="entry name" value="Homeodomain-like"/>
    <property type="match status" value="1"/>
</dbReference>
<dbReference type="PRINTS" id="PR00455">
    <property type="entry name" value="HTHTETR"/>
</dbReference>
<dbReference type="PANTHER" id="PTHR30055">
    <property type="entry name" value="HTH-TYPE TRANSCRIPTIONAL REGULATOR RUTR"/>
    <property type="match status" value="1"/>
</dbReference>
<sequence>MEATLSKRDKIMEAALVLFAERGYDGTTVPMIADKAEVGTGTIYRYFENKEALVNALFQDCVQGLHDTVKRDYPEAGGVREQFRHVFFAMVRFAKANIHGFYFVDTHSNARYLDQESRESFRQLMDFLHAYAAAGIQQGIIRPLQADVLIAIVFGAFAKVFSLIRAGKLTETPQMLGQLEESCWDAVSIHGKNV</sequence>
<evidence type="ECO:0000259" key="3">
    <source>
        <dbReference type="PROSITE" id="PS50977"/>
    </source>
</evidence>
<evidence type="ECO:0000313" key="5">
    <source>
        <dbReference type="Proteomes" id="UP001597180"/>
    </source>
</evidence>
<dbReference type="PANTHER" id="PTHR30055:SF207">
    <property type="entry name" value="HTH-TYPE TRANSCRIPTIONAL REPRESSOR FATR"/>
    <property type="match status" value="1"/>
</dbReference>
<dbReference type="Proteomes" id="UP001597180">
    <property type="component" value="Unassembled WGS sequence"/>
</dbReference>
<dbReference type="RefSeq" id="WP_345585430.1">
    <property type="nucleotide sequence ID" value="NZ_BAABJG010000003.1"/>
</dbReference>
<accession>A0ABW3UM99</accession>
<dbReference type="InterPro" id="IPR032551">
    <property type="entry name" value="BscR_C"/>
</dbReference>
<dbReference type="EMBL" id="JBHTLU010000019">
    <property type="protein sequence ID" value="MFD1221466.1"/>
    <property type="molecule type" value="Genomic_DNA"/>
</dbReference>
<dbReference type="PROSITE" id="PS50977">
    <property type="entry name" value="HTH_TETR_2"/>
    <property type="match status" value="1"/>
</dbReference>
<dbReference type="InterPro" id="IPR023772">
    <property type="entry name" value="DNA-bd_HTH_TetR-type_CS"/>
</dbReference>
<reference evidence="5" key="1">
    <citation type="journal article" date="2019" name="Int. J. Syst. Evol. Microbiol.">
        <title>The Global Catalogue of Microorganisms (GCM) 10K type strain sequencing project: providing services to taxonomists for standard genome sequencing and annotation.</title>
        <authorList>
            <consortium name="The Broad Institute Genomics Platform"/>
            <consortium name="The Broad Institute Genome Sequencing Center for Infectious Disease"/>
            <person name="Wu L."/>
            <person name="Ma J."/>
        </authorList>
    </citation>
    <scope>NUCLEOTIDE SEQUENCE [LARGE SCALE GENOMIC DNA]</scope>
    <source>
        <strain evidence="5">CCUG 53270</strain>
    </source>
</reference>
<evidence type="ECO:0000256" key="2">
    <source>
        <dbReference type="PROSITE-ProRule" id="PRU00335"/>
    </source>
</evidence>